<proteinExistence type="predicted"/>
<feature type="non-terminal residue" evidence="1">
    <location>
        <position position="61"/>
    </location>
</feature>
<accession>A0ABS8V595</accession>
<name>A0ABS8V595_DATST</name>
<comment type="caution">
    <text evidence="1">The sequence shown here is derived from an EMBL/GenBank/DDBJ whole genome shotgun (WGS) entry which is preliminary data.</text>
</comment>
<reference evidence="1 2" key="1">
    <citation type="journal article" date="2021" name="BMC Genomics">
        <title>Datura genome reveals duplications of psychoactive alkaloid biosynthetic genes and high mutation rate following tissue culture.</title>
        <authorList>
            <person name="Rajewski A."/>
            <person name="Carter-House D."/>
            <person name="Stajich J."/>
            <person name="Litt A."/>
        </authorList>
    </citation>
    <scope>NUCLEOTIDE SEQUENCE [LARGE SCALE GENOMIC DNA]</scope>
    <source>
        <strain evidence="1">AR-01</strain>
    </source>
</reference>
<sequence>MVDSGAIPDSYDVSNVDGNNIEILVVRRVRRGRRTGRAWWRRWVCFELSAFTVLRKNCFGS</sequence>
<organism evidence="1 2">
    <name type="scientific">Datura stramonium</name>
    <name type="common">Jimsonweed</name>
    <name type="synonym">Common thornapple</name>
    <dbReference type="NCBI Taxonomy" id="4076"/>
    <lineage>
        <taxon>Eukaryota</taxon>
        <taxon>Viridiplantae</taxon>
        <taxon>Streptophyta</taxon>
        <taxon>Embryophyta</taxon>
        <taxon>Tracheophyta</taxon>
        <taxon>Spermatophyta</taxon>
        <taxon>Magnoliopsida</taxon>
        <taxon>eudicotyledons</taxon>
        <taxon>Gunneridae</taxon>
        <taxon>Pentapetalae</taxon>
        <taxon>asterids</taxon>
        <taxon>lamiids</taxon>
        <taxon>Solanales</taxon>
        <taxon>Solanaceae</taxon>
        <taxon>Solanoideae</taxon>
        <taxon>Datureae</taxon>
        <taxon>Datura</taxon>
    </lineage>
</organism>
<gene>
    <name evidence="1" type="ORF">HAX54_028919</name>
</gene>
<evidence type="ECO:0000313" key="1">
    <source>
        <dbReference type="EMBL" id="MCD9642228.1"/>
    </source>
</evidence>
<dbReference type="EMBL" id="JACEIK010003562">
    <property type="protein sequence ID" value="MCD9642228.1"/>
    <property type="molecule type" value="Genomic_DNA"/>
</dbReference>
<keyword evidence="2" id="KW-1185">Reference proteome</keyword>
<evidence type="ECO:0000313" key="2">
    <source>
        <dbReference type="Proteomes" id="UP000823775"/>
    </source>
</evidence>
<dbReference type="Proteomes" id="UP000823775">
    <property type="component" value="Unassembled WGS sequence"/>
</dbReference>
<protein>
    <submittedName>
        <fullName evidence="1">Uncharacterized protein</fullName>
    </submittedName>
</protein>